<gene>
    <name evidence="2" type="ORF">GH810_04735</name>
</gene>
<sequence>MKVFISWSGKLSCEVAKVLKEWIPYVIQDIVPYFSSKDIDKGARWSTDIAEELESADFGILCVTKDNLKAPWLNFEAGALSKAMDKSFVCPFLFDLKASDISNSPILQFQMTTVDQEDIFKLFKSMNDCLSEKKLGEEHLKKAFDLSWSQIDEALKKIIITPTEVTTNIENQEYSTTKQNIILEEMLDLLRTQQVILSNPEKILPKSYLNSINNDRGSNAKSRRNKNMIWSCMNDLEIEIRELSDFYNIYRKVDNSMEIDNKHSNRLESVKSTFERLSLLMDDLLMIKD</sequence>
<name>A0A923HSN4_9FIRM</name>
<dbReference type="SUPFAM" id="SSF52200">
    <property type="entry name" value="Toll/Interleukin receptor TIR domain"/>
    <property type="match status" value="1"/>
</dbReference>
<evidence type="ECO:0000313" key="2">
    <source>
        <dbReference type="EMBL" id="MBC3887611.1"/>
    </source>
</evidence>
<feature type="domain" description="TIR" evidence="1">
    <location>
        <begin position="3"/>
        <end position="109"/>
    </location>
</feature>
<proteinExistence type="predicted"/>
<reference evidence="2" key="2">
    <citation type="submission" date="2020-10" db="EMBL/GenBank/DDBJ databases">
        <title>Comparative genomics of the Acetobacterium genus.</title>
        <authorList>
            <person name="Marshall C."/>
            <person name="May H."/>
            <person name="Norman S."/>
        </authorList>
    </citation>
    <scope>NUCLEOTIDE SEQUENCE</scope>
    <source>
        <strain evidence="2">DER-2019</strain>
    </source>
</reference>
<dbReference type="Proteomes" id="UP000616595">
    <property type="component" value="Unassembled WGS sequence"/>
</dbReference>
<accession>A0A923HSN4</accession>
<keyword evidence="3" id="KW-1185">Reference proteome</keyword>
<dbReference type="InterPro" id="IPR035897">
    <property type="entry name" value="Toll_tir_struct_dom_sf"/>
</dbReference>
<protein>
    <submittedName>
        <fullName evidence="2">TIR domain-containing protein</fullName>
    </submittedName>
</protein>
<dbReference type="InterPro" id="IPR000157">
    <property type="entry name" value="TIR_dom"/>
</dbReference>
<reference evidence="2" key="1">
    <citation type="submission" date="2019-10" db="EMBL/GenBank/DDBJ databases">
        <authorList>
            <person name="Ross D.E."/>
            <person name="Gulliver D."/>
        </authorList>
    </citation>
    <scope>NUCLEOTIDE SEQUENCE</scope>
    <source>
        <strain evidence="2">DER-2019</strain>
    </source>
</reference>
<organism evidence="2 3">
    <name type="scientific">Acetobacterium paludosum</name>
    <dbReference type="NCBI Taxonomy" id="52693"/>
    <lineage>
        <taxon>Bacteria</taxon>
        <taxon>Bacillati</taxon>
        <taxon>Bacillota</taxon>
        <taxon>Clostridia</taxon>
        <taxon>Eubacteriales</taxon>
        <taxon>Eubacteriaceae</taxon>
        <taxon>Acetobacterium</taxon>
    </lineage>
</organism>
<dbReference type="OrthoDB" id="122965at2"/>
<dbReference type="AlphaFoldDB" id="A0A923HSN4"/>
<dbReference type="GO" id="GO:0007165">
    <property type="term" value="P:signal transduction"/>
    <property type="evidence" value="ECO:0007669"/>
    <property type="project" value="InterPro"/>
</dbReference>
<dbReference type="Pfam" id="PF13676">
    <property type="entry name" value="TIR_2"/>
    <property type="match status" value="1"/>
</dbReference>
<evidence type="ECO:0000313" key="3">
    <source>
        <dbReference type="Proteomes" id="UP000616595"/>
    </source>
</evidence>
<dbReference type="EMBL" id="WJBD01000004">
    <property type="protein sequence ID" value="MBC3887611.1"/>
    <property type="molecule type" value="Genomic_DNA"/>
</dbReference>
<evidence type="ECO:0000259" key="1">
    <source>
        <dbReference type="Pfam" id="PF13676"/>
    </source>
</evidence>
<dbReference type="RefSeq" id="WP_148566606.1">
    <property type="nucleotide sequence ID" value="NZ_RXYA01000005.1"/>
</dbReference>
<dbReference type="Gene3D" id="3.40.50.10140">
    <property type="entry name" value="Toll/interleukin-1 receptor homology (TIR) domain"/>
    <property type="match status" value="1"/>
</dbReference>
<comment type="caution">
    <text evidence="2">The sequence shown here is derived from an EMBL/GenBank/DDBJ whole genome shotgun (WGS) entry which is preliminary data.</text>
</comment>